<dbReference type="GO" id="GO:0000155">
    <property type="term" value="F:phosphorelay sensor kinase activity"/>
    <property type="evidence" value="ECO:0007669"/>
    <property type="project" value="InterPro"/>
</dbReference>
<sequence>MKNKKGTPLNKRLLAIALSAFVPMCIALVFALGSLSYSSRQYSKTTRSVTYANSLLDFEERMNYSMYLAVVGKSDFVTLGNGEITVNGIKTVNPYDYIKKMQKTLSELSDIATVDINKNQIKRLNNTLNSLRQNIKTLESNLNGGGTYEENMKYLDDNVNMLTAVFEEGVKEYIQNETEYLSEIRVEQHNRNRVVYISVLVIFLMAVMISLINIYRALRAVTEPIRRLCDMSKELSKGNFNVKTKVSSTDEIAILSESFNEMAAEIGELVEDITEKQKDLSMLETKLLQAQINPHFLYNTLDTIVWLAEDNRNEEVVSMVTSLSEFFRSTLSKGRDFITVEEEKNHIESYLKIQQFRYQDIMDYEINFDEEVLNYNIPKLLLQPLVENALYHGVKCKRGKSIISVSGNIEDEYLIFVVEDDGIGMKEETLKKVRDNINGDINKHDKGSFGLANVNFRIRRYYGDDCGLYIDSEYNKGTRSMIRIKKERV</sequence>
<accession>A0A1T4VDP1</accession>
<gene>
    <name evidence="8" type="ORF">SAMN02745111_00755</name>
</gene>
<evidence type="ECO:0000256" key="6">
    <source>
        <dbReference type="SAM" id="Phobius"/>
    </source>
</evidence>
<keyword evidence="9" id="KW-1185">Reference proteome</keyword>
<dbReference type="InterPro" id="IPR036890">
    <property type="entry name" value="HATPase_C_sf"/>
</dbReference>
<dbReference type="AlphaFoldDB" id="A0A1T4VDP1"/>
<name>A0A1T4VDP1_9FIRM</name>
<evidence type="ECO:0000259" key="7">
    <source>
        <dbReference type="PROSITE" id="PS50885"/>
    </source>
</evidence>
<dbReference type="Gene3D" id="3.30.565.10">
    <property type="entry name" value="Histidine kinase-like ATPase, C-terminal domain"/>
    <property type="match status" value="1"/>
</dbReference>
<dbReference type="SUPFAM" id="SSF55874">
    <property type="entry name" value="ATPase domain of HSP90 chaperone/DNA topoisomerase II/histidine kinase"/>
    <property type="match status" value="1"/>
</dbReference>
<dbReference type="SMART" id="SM00304">
    <property type="entry name" value="HAMP"/>
    <property type="match status" value="1"/>
</dbReference>
<evidence type="ECO:0000256" key="5">
    <source>
        <dbReference type="SAM" id="Coils"/>
    </source>
</evidence>
<dbReference type="Gene3D" id="6.10.340.10">
    <property type="match status" value="1"/>
</dbReference>
<dbReference type="InterPro" id="IPR010559">
    <property type="entry name" value="Sig_transdc_His_kin_internal"/>
</dbReference>
<dbReference type="InterPro" id="IPR003594">
    <property type="entry name" value="HATPase_dom"/>
</dbReference>
<comment type="subcellular location">
    <subcellularLocation>
        <location evidence="1">Membrane</location>
    </subcellularLocation>
</comment>
<keyword evidence="5" id="KW-0175">Coiled coil</keyword>
<dbReference type="SUPFAM" id="SSF158472">
    <property type="entry name" value="HAMP domain-like"/>
    <property type="match status" value="1"/>
</dbReference>
<evidence type="ECO:0000313" key="8">
    <source>
        <dbReference type="EMBL" id="SKA63072.1"/>
    </source>
</evidence>
<proteinExistence type="predicted"/>
<reference evidence="8 9" key="1">
    <citation type="submission" date="2017-02" db="EMBL/GenBank/DDBJ databases">
        <authorList>
            <person name="Peterson S.W."/>
        </authorList>
    </citation>
    <scope>NUCLEOTIDE SEQUENCE [LARGE SCALE GENOMIC DNA]</scope>
    <source>
        <strain evidence="8 9">ATCC 35992</strain>
    </source>
</reference>
<keyword evidence="6" id="KW-1133">Transmembrane helix</keyword>
<dbReference type="STRING" id="39495.SAMN02745111_00755"/>
<dbReference type="PANTHER" id="PTHR34220:SF7">
    <property type="entry name" value="SENSOR HISTIDINE KINASE YPDA"/>
    <property type="match status" value="1"/>
</dbReference>
<dbReference type="InterPro" id="IPR003660">
    <property type="entry name" value="HAMP_dom"/>
</dbReference>
<dbReference type="Pfam" id="PF02518">
    <property type="entry name" value="HATPase_c"/>
    <property type="match status" value="1"/>
</dbReference>
<dbReference type="InterPro" id="IPR050640">
    <property type="entry name" value="Bact_2-comp_sensor_kinase"/>
</dbReference>
<dbReference type="GO" id="GO:0016020">
    <property type="term" value="C:membrane"/>
    <property type="evidence" value="ECO:0007669"/>
    <property type="project" value="UniProtKB-SubCell"/>
</dbReference>
<keyword evidence="6" id="KW-0812">Transmembrane</keyword>
<organism evidence="8 9">
    <name type="scientific">Eubacterium uniforme</name>
    <dbReference type="NCBI Taxonomy" id="39495"/>
    <lineage>
        <taxon>Bacteria</taxon>
        <taxon>Bacillati</taxon>
        <taxon>Bacillota</taxon>
        <taxon>Clostridia</taxon>
        <taxon>Eubacteriales</taxon>
        <taxon>Eubacteriaceae</taxon>
        <taxon>Eubacterium</taxon>
    </lineage>
</organism>
<protein>
    <submittedName>
        <fullName evidence="8">Two-component system, sensor histidine kinase YesM</fullName>
    </submittedName>
</protein>
<keyword evidence="2" id="KW-0597">Phosphoprotein</keyword>
<evidence type="ECO:0000256" key="1">
    <source>
        <dbReference type="ARBA" id="ARBA00004370"/>
    </source>
</evidence>
<dbReference type="Pfam" id="PF06580">
    <property type="entry name" value="His_kinase"/>
    <property type="match status" value="1"/>
</dbReference>
<dbReference type="Pfam" id="PF00672">
    <property type="entry name" value="HAMP"/>
    <property type="match status" value="1"/>
</dbReference>
<dbReference type="PROSITE" id="PS50885">
    <property type="entry name" value="HAMP"/>
    <property type="match status" value="1"/>
</dbReference>
<dbReference type="OrthoDB" id="9809348at2"/>
<keyword evidence="4 8" id="KW-0418">Kinase</keyword>
<dbReference type="Proteomes" id="UP000190814">
    <property type="component" value="Unassembled WGS sequence"/>
</dbReference>
<feature type="transmembrane region" description="Helical" evidence="6">
    <location>
        <begin position="194"/>
        <end position="218"/>
    </location>
</feature>
<keyword evidence="6" id="KW-0472">Membrane</keyword>
<dbReference type="EMBL" id="FUXZ01000004">
    <property type="protein sequence ID" value="SKA63072.1"/>
    <property type="molecule type" value="Genomic_DNA"/>
</dbReference>
<evidence type="ECO:0000313" key="9">
    <source>
        <dbReference type="Proteomes" id="UP000190814"/>
    </source>
</evidence>
<evidence type="ECO:0000256" key="3">
    <source>
        <dbReference type="ARBA" id="ARBA00022679"/>
    </source>
</evidence>
<feature type="coiled-coil region" evidence="5">
    <location>
        <begin position="114"/>
        <end position="141"/>
    </location>
</feature>
<evidence type="ECO:0000256" key="2">
    <source>
        <dbReference type="ARBA" id="ARBA00022553"/>
    </source>
</evidence>
<feature type="domain" description="HAMP" evidence="7">
    <location>
        <begin position="219"/>
        <end position="271"/>
    </location>
</feature>
<dbReference type="RefSeq" id="WP_078765640.1">
    <property type="nucleotide sequence ID" value="NZ_FUXZ01000004.1"/>
</dbReference>
<dbReference type="CDD" id="cd06225">
    <property type="entry name" value="HAMP"/>
    <property type="match status" value="1"/>
</dbReference>
<dbReference type="PANTHER" id="PTHR34220">
    <property type="entry name" value="SENSOR HISTIDINE KINASE YPDA"/>
    <property type="match status" value="1"/>
</dbReference>
<keyword evidence="3" id="KW-0808">Transferase</keyword>
<evidence type="ECO:0000256" key="4">
    <source>
        <dbReference type="ARBA" id="ARBA00022777"/>
    </source>
</evidence>